<organism evidence="1 2">
    <name type="scientific">Halocaridina rubra</name>
    <name type="common">Hawaiian red shrimp</name>
    <dbReference type="NCBI Taxonomy" id="373956"/>
    <lineage>
        <taxon>Eukaryota</taxon>
        <taxon>Metazoa</taxon>
        <taxon>Ecdysozoa</taxon>
        <taxon>Arthropoda</taxon>
        <taxon>Crustacea</taxon>
        <taxon>Multicrustacea</taxon>
        <taxon>Malacostraca</taxon>
        <taxon>Eumalacostraca</taxon>
        <taxon>Eucarida</taxon>
        <taxon>Decapoda</taxon>
        <taxon>Pleocyemata</taxon>
        <taxon>Caridea</taxon>
        <taxon>Atyoidea</taxon>
        <taxon>Atyidae</taxon>
        <taxon>Halocaridina</taxon>
    </lineage>
</organism>
<proteinExistence type="predicted"/>
<reference evidence="1 2" key="1">
    <citation type="submission" date="2023-11" db="EMBL/GenBank/DDBJ databases">
        <title>Halocaridina rubra genome assembly.</title>
        <authorList>
            <person name="Smith C."/>
        </authorList>
    </citation>
    <scope>NUCLEOTIDE SEQUENCE [LARGE SCALE GENOMIC DNA]</scope>
    <source>
        <strain evidence="1">EP-1</strain>
        <tissue evidence="1">Whole</tissue>
    </source>
</reference>
<dbReference type="EMBL" id="JAXCGZ010000276">
    <property type="protein sequence ID" value="KAK7086256.1"/>
    <property type="molecule type" value="Genomic_DNA"/>
</dbReference>
<protein>
    <submittedName>
        <fullName evidence="1">Uncharacterized protein</fullName>
    </submittedName>
</protein>
<evidence type="ECO:0000313" key="2">
    <source>
        <dbReference type="Proteomes" id="UP001381693"/>
    </source>
</evidence>
<dbReference type="AlphaFoldDB" id="A0AAN9AG44"/>
<sequence length="306" mass="34284">MDMVAFGVRPTYDELKNQLLPLELKASGGDQYFFFIVPVQKNDEPNVLLQMAQAQDKTEFTNRSVVATKVNTQDESVFAAEREDMNLDDIFDTPPDDGSDEFNFQVPVIVPMDFHFSYDPATASETLPECQVDSRTWKERVITRIAEKLQLEGTYARNARERQYSRYNKQKQTKETRNIYGQTRLLANNLQNVLSVAGKYTWDHTDLTIRIRLRKDALSSISQSDITTASQLSLYVNTLINLKTLADIRYATVLDGNTTITGGHVSIAAEGLDTYKLIKACITMVNAVKGTVTGGDAVSTALITTQ</sequence>
<comment type="caution">
    <text evidence="1">The sequence shown here is derived from an EMBL/GenBank/DDBJ whole genome shotgun (WGS) entry which is preliminary data.</text>
</comment>
<keyword evidence="2" id="KW-1185">Reference proteome</keyword>
<gene>
    <name evidence="1" type="ORF">SK128_007292</name>
</gene>
<evidence type="ECO:0000313" key="1">
    <source>
        <dbReference type="EMBL" id="KAK7086256.1"/>
    </source>
</evidence>
<accession>A0AAN9AG44</accession>
<name>A0AAN9AG44_HALRR</name>
<feature type="non-terminal residue" evidence="1">
    <location>
        <position position="306"/>
    </location>
</feature>
<dbReference type="Proteomes" id="UP001381693">
    <property type="component" value="Unassembled WGS sequence"/>
</dbReference>